<dbReference type="SMART" id="SM00119">
    <property type="entry name" value="HECTc"/>
    <property type="match status" value="1"/>
</dbReference>
<organism evidence="5 6">
    <name type="scientific">Tritrichomonas musculus</name>
    <dbReference type="NCBI Taxonomy" id="1915356"/>
    <lineage>
        <taxon>Eukaryota</taxon>
        <taxon>Metamonada</taxon>
        <taxon>Parabasalia</taxon>
        <taxon>Tritrichomonadida</taxon>
        <taxon>Tritrichomonadidae</taxon>
        <taxon>Tritrichomonas</taxon>
    </lineage>
</organism>
<dbReference type="PANTHER" id="PTHR46654:SF1">
    <property type="entry name" value="E3 UBIQUITIN-PROTEIN LIGASE HECTD3"/>
    <property type="match status" value="1"/>
</dbReference>
<reference evidence="5 6" key="1">
    <citation type="submission" date="2024-04" db="EMBL/GenBank/DDBJ databases">
        <title>Tritrichomonas musculus Genome.</title>
        <authorList>
            <person name="Alves-Ferreira E."/>
            <person name="Grigg M."/>
            <person name="Lorenzi H."/>
            <person name="Galac M."/>
        </authorList>
    </citation>
    <scope>NUCLEOTIDE SEQUENCE [LARGE SCALE GENOMIC DNA]</scope>
    <source>
        <strain evidence="5 6">EAF2021</strain>
    </source>
</reference>
<name>A0ABR2K0H4_9EUKA</name>
<dbReference type="InterPro" id="IPR042469">
    <property type="entry name" value="HECTD3"/>
</dbReference>
<comment type="caution">
    <text evidence="5">The sequence shown here is derived from an EMBL/GenBank/DDBJ whole genome shotgun (WGS) entry which is preliminary data.</text>
</comment>
<dbReference type="InterPro" id="IPR035983">
    <property type="entry name" value="Hect_E3_ubiquitin_ligase"/>
</dbReference>
<sequence>MDEYDDEYDESSSYDSDDSINTICDYCDGDINQEVDPWLILSIYEYYVNFSLYDLDKLHQNTFIDDIIDNIEINMYFKRYYGNNKEQINKCKNRFFSIFSSSLIRNKNDRYKDYNIDNIEDLFTGFCHDVSVIKCKFNDAIKYLSKLIEKELAKEPIETRYFPRFISTESQDDEELLIKILEKKDENREEESATLFSYDDLLQFYEVLSKNTKSFSISPKLVNLALKKFDDFLNALQSKAKNSDEFSFNYFRTIDSESDEFHCFILILLIKLRLYMINRQMQEFLTVLLQLIIIEEQEKLNDQFSFKYFINEILPECKTRRTTIIKNEQIIDFSFSNDRENDYILTKNGVFKVQKNTNQQMEQIYFNTEEENQKIIQLLKQSNKGDAKIYFSNGILYLFIVEEKSIHKIIVSVDEELLLKKQNKKKKIENSEKYSDKNKQSKINKKKEKRQKRKMERFNDDDDEKREIDLESIQVNIPNYPVLSFGVYNNYIRIVQRKSFNDNKVIFTNIDLTPNDRFNYDNEESFNYGKIDKKFTQTQIEIEIKENIQVDGVLLSENFVYFVFNKNSFLQKWMIMDNGELKLEGNVNSPFIFNSDSIIKMDNKKFLYYFVALKNDDDFGSSITQMYLPETHHFLREENNLFLKYPFLQNLSNIINNCSQVIMNKDNISKITRSEFSEKYKKENDEKNPFQLSVDPDEICSLAQPIHLIVPNLENIKMLIKNLKNENLKRFFIALFIKMIGINFKYDVNMKTLNGKIEETVINNLKSIKLFILDLYSLYSSDSIDSDIIIRESMIFTLSICGKYLFFPDLSYNELHKLMDQLLIFKGENSKIILKSLSSFIFSSISSLYIIDHEIYNKLNEMKNEIDLTSLFKKNILYILFESTKPLRSHCNNYDSDALIKAISPYIKVLFKHFRSILIDESNSFNFVEDFLLYILCLNTENVYLSLILEKELIDINFILYDRISKIPGVVRKDQEFLEKNQDIKKQDFNKEIKIVESKHPYNQEPVPMNQTKKNEKFYFEDLGTFVFGEKIKTIYVQISHESKIHHSDSIFIFDDKLVHIFQIDDETLNRYYEITSNKIRIKIGRNIKESQKNKEKLWGFKLILTGVEPYNPFWNPDHYLSLYGMYIVTLMDAFSRANKSTKLKKAEKDFKLILNDNIIQGITSEDIDNYESNISNESMNERKISRGISRGISYDSQEESHYDIKIKKQFLNDIISIKDDQTKTYAKRFLDFLYKKTAQKNRIKLNNSTQFILESEHLFAACLFKQLGLITTCLDLSKVINVTKIDDINSIEFPSFLLSLWRKIYSLRNTLFYEYLKSKSNKSKNDSESNFDTLLKNVNQKCKLLLYSDSILHFKEKEDVDNESLEEASKSILSFVTSKIPLSDINKLINIRTKRLSISKQSLVYLLSFFDQNKIFESSKAIFSCCFISNPPIDDCLGAKQHEIEDYKNLLCLLVYKITKNIYTQPSISMITQPYFIVNTISHLKKNESTIQMYHVLFDMLNENKNNKSFFKKMINNILVYILIMLSLQIEDDELINKIVSLVTDKEIDLDSISFILISIPALIQFTQVSENCKIFDEKFVLSIINNMNDSARIVYCSFYWAEFLISNEKEKNQKHQDFILKILKGIGQTFVNKGCLFINDSYEHESHQKVASFMVFFIRLLYNENNVNLLEVIHDILTNKINEIEKKEECLMITIGLFISFESNLLNSFPIKLNNFDNKKVEKKKYMKYCVLLENKNFKLNDKEIDNILKLHEFLIQSDFLNDNKIDQNCIKYKEIIQSILITSFYSFLPIIMQIQNNAKLLLNETNIKRSLSIFEFAMRSIPSKSNSVKDLASNLEEKINGVDSIVIKNDFCNSFKFLRMNFGEVVYSNGNGNDKIKTNKNFLNVFICNKPFYFEYETYFEIKANENNCKNVFIGFIDSEEKKYENAFGFGCIGYDEIFCRRSPLLSYDVIDPEDDVMKKEKLDDKILIKKGDIIGCYYTQLYSYLTINGKLTPYRISNKTLKSYIPIIIVDHEQCELEIIKNVQIVDKSDMKFDFLNVNNVSNEFFEEKDIKSYDTGKFEYIYHMGVDNKKNSVPLIGSKIKISPMHFSETDIESIDVYPSELFDLLYTDGIITDITPLNEYNQFIYKYRVEFFNYVSLKTYTGEYDSRLFTFSNNNFYEKVSKLTGLNHKIDDFDLKELPKNLQCSSNLKLIHQYITNKVIKDNSKSIAIIMTRYLVFILIDYLRYSKSKLLQDEGISSKEMQMIIKSLAFSLPTITQFDPVFDSTINEHIINKYIIFSDEQNETEIEVNVEEEDSDDYSQLILFKIPGDSYMFNYSFKIFLKKSESFISSHFMPSLIKQIYENTLNNSLSINQIYDLIHKNDKIDSFSPLPDSFFISSSLSTKNDIVGFIPILVSSIPEQLPSIKCYEKSLRISSEKVSYFRSISDNSRQKFIWEYKIDKLENKNFDRNYKLKFGLLYLSDDLDEIILKSPLGFIQIIFNVFQSFLNSKSNEINDFCYDILEFIFNISLKKDILAYPFIHSIIVLILSINDFSSYLSLNNIFESFSCLSNYSIDKICRMEKHPNSSNEIPLIFSLYSNLILSLNDEEKLTNKSLLFDKYLSLNNVLFDVLENKQNRKFFSEGFTDITWNRMKKKNYKLLYNLYYYSILLRNEIHFPYPKFLFVHDLIRQHFGGFRKVITKAKINKIEKNEQNEICYKSDVLNNENDLYCSFKLVNILIKNEFEGLKRYDNYFQSYQIFRIDRMKSYTEEKNKVDNNNNKKEKDENENNDGVTYSVFVHQLNDDRKIEVPQSCNGIVLVSFPLEILIYKKGDSKTEEIDGRAFVIDFNPSEEQKRQYFVDHYDEIQDDFNQFISLGKYDNELSGIAFAKTEKDKNDETLNEEQVSIYNSNNNENQNSNEHEEDNGDSNENQNNNNEEEDNGDSNESQENDSNNDDDDDENDDFKFFAMDQIPKELKSHFSPHLVQFKPNIVSLRLTIISHYSSLIEYIMSSYSDGMPSYMYNGHLNWTISLPSKDKLQDLYTQQIIRPACSMNTESKLKFINEFFLNDIQGIPQLNLVFNRFEQRKFFEKYEINNNHNNNEEFDKAARPLFVQFIEQVDDNSIDLLKVRGKSPFSVELMGENSIDAGGPSREIFSTLITEMMNNHIGIFTFNPNRRHNVHHTNQEDLIPNKKIDKDVYKDYDKDIYYIMESSRFIYAGALIAVCIVSNIPQQMKLASFIWEYLSLGTVSIKNIYEIDNNFKEVIDNAENILKRIKSSSSMTDDEFESLFLRSFDIHDSFDNIVELVPSGSKKKVTIENLSDFIELAKSYRIHEFDQELKNLKKGFDSIMCYKNITNILNPNELKLLICGEPNCSVEQMKNLCVVNVINENPQNAKKMIKMFWNVIDSLSLKQRIMFIKFSSGNMGLPAPGLRWESDIEVNILPKENTQSLAKSQTCFSRINIPYFESEEQLAKVLKISIENSDVITDSHETMEDVAEFL</sequence>
<evidence type="ECO:0000256" key="1">
    <source>
        <dbReference type="ARBA" id="ARBA00022786"/>
    </source>
</evidence>
<feature type="domain" description="HECT" evidence="4">
    <location>
        <begin position="3106"/>
        <end position="3467"/>
    </location>
</feature>
<feature type="active site" description="Glycyl thioester intermediate" evidence="2">
    <location>
        <position position="3441"/>
    </location>
</feature>
<dbReference type="EMBL" id="JAPFFF010000008">
    <property type="protein sequence ID" value="KAK8884605.1"/>
    <property type="molecule type" value="Genomic_DNA"/>
</dbReference>
<evidence type="ECO:0000256" key="3">
    <source>
        <dbReference type="SAM" id="MobiDB-lite"/>
    </source>
</evidence>
<dbReference type="Proteomes" id="UP001470230">
    <property type="component" value="Unassembled WGS sequence"/>
</dbReference>
<evidence type="ECO:0000259" key="4">
    <source>
        <dbReference type="PROSITE" id="PS50237"/>
    </source>
</evidence>
<feature type="region of interest" description="Disordered" evidence="3">
    <location>
        <begin position="2893"/>
        <end position="2947"/>
    </location>
</feature>
<keyword evidence="1 2" id="KW-0833">Ubl conjugation pathway</keyword>
<evidence type="ECO:0000313" key="6">
    <source>
        <dbReference type="Proteomes" id="UP001470230"/>
    </source>
</evidence>
<dbReference type="PROSITE" id="PS50237">
    <property type="entry name" value="HECT"/>
    <property type="match status" value="1"/>
</dbReference>
<feature type="region of interest" description="Disordered" evidence="3">
    <location>
        <begin position="428"/>
        <end position="461"/>
    </location>
</feature>
<proteinExistence type="predicted"/>
<dbReference type="Gene3D" id="3.30.2160.10">
    <property type="entry name" value="Hect, E3 ligase catalytic domain"/>
    <property type="match status" value="1"/>
</dbReference>
<feature type="compositionally biased region" description="Acidic residues" evidence="3">
    <location>
        <begin position="2920"/>
        <end position="2946"/>
    </location>
</feature>
<dbReference type="Gene3D" id="3.30.2410.10">
    <property type="entry name" value="Hect, E3 ligase catalytic domain"/>
    <property type="match status" value="1"/>
</dbReference>
<dbReference type="PANTHER" id="PTHR46654">
    <property type="entry name" value="E3 UBIQUITIN-PROTEIN LIGASE HECTD3"/>
    <property type="match status" value="1"/>
</dbReference>
<protein>
    <recommendedName>
        <fullName evidence="4">HECT domain-containing protein</fullName>
    </recommendedName>
</protein>
<gene>
    <name evidence="5" type="ORF">M9Y10_043721</name>
</gene>
<feature type="compositionally biased region" description="Basic and acidic residues" evidence="3">
    <location>
        <begin position="428"/>
        <end position="439"/>
    </location>
</feature>
<dbReference type="SUPFAM" id="SSF56204">
    <property type="entry name" value="Hect, E3 ligase catalytic domain"/>
    <property type="match status" value="1"/>
</dbReference>
<feature type="compositionally biased region" description="Basic residues" evidence="3">
    <location>
        <begin position="440"/>
        <end position="455"/>
    </location>
</feature>
<dbReference type="InterPro" id="IPR000569">
    <property type="entry name" value="HECT_dom"/>
</dbReference>
<dbReference type="Pfam" id="PF00632">
    <property type="entry name" value="HECT"/>
    <property type="match status" value="1"/>
</dbReference>
<evidence type="ECO:0000256" key="2">
    <source>
        <dbReference type="PROSITE-ProRule" id="PRU00104"/>
    </source>
</evidence>
<evidence type="ECO:0000313" key="5">
    <source>
        <dbReference type="EMBL" id="KAK8884605.1"/>
    </source>
</evidence>
<feature type="compositionally biased region" description="Low complexity" evidence="3">
    <location>
        <begin position="2893"/>
        <end position="2902"/>
    </location>
</feature>
<accession>A0ABR2K0H4</accession>
<dbReference type="Gene3D" id="3.90.1750.10">
    <property type="entry name" value="Hect, E3 ligase catalytic domains"/>
    <property type="match status" value="1"/>
</dbReference>
<keyword evidence="6" id="KW-1185">Reference proteome</keyword>